<dbReference type="Proteomes" id="UP000093053">
    <property type="component" value="Chromosome"/>
</dbReference>
<proteinExistence type="predicted"/>
<dbReference type="OrthoDB" id="3689751at2"/>
<dbReference type="InterPro" id="IPR034768">
    <property type="entry name" value="4FE4S_WBL"/>
</dbReference>
<dbReference type="KEGG" id="led:BBK82_18440"/>
<sequence>MNEHYERVAAELDEFAELADEELAHTVRNTGLCGWLSTSGEYPEWTGEFRADRELAARVCAACPVQRECLEWEFRTRGHATSGVWGPLPEDARRAIYKCWEERRDGGTVAGERP</sequence>
<gene>
    <name evidence="2" type="ORF">BBK82_18440</name>
</gene>
<evidence type="ECO:0000259" key="1">
    <source>
        <dbReference type="PROSITE" id="PS51674"/>
    </source>
</evidence>
<dbReference type="AlphaFoldDB" id="A0A1B2HJ49"/>
<protein>
    <recommendedName>
        <fullName evidence="1">4Fe-4S Wbl-type domain-containing protein</fullName>
    </recommendedName>
</protein>
<evidence type="ECO:0000313" key="2">
    <source>
        <dbReference type="EMBL" id="ANZ37741.1"/>
    </source>
</evidence>
<dbReference type="EMBL" id="CP016793">
    <property type="protein sequence ID" value="ANZ37741.1"/>
    <property type="molecule type" value="Genomic_DNA"/>
</dbReference>
<dbReference type="Pfam" id="PF02467">
    <property type="entry name" value="Whib"/>
    <property type="match status" value="1"/>
</dbReference>
<feature type="domain" description="4Fe-4S Wbl-type" evidence="1">
    <location>
        <begin position="32"/>
        <end position="95"/>
    </location>
</feature>
<keyword evidence="3" id="KW-1185">Reference proteome</keyword>
<dbReference type="PROSITE" id="PS51674">
    <property type="entry name" value="4FE4S_WBL"/>
    <property type="match status" value="1"/>
</dbReference>
<dbReference type="STRING" id="1586287.BBK82_18440"/>
<reference evidence="2 3" key="1">
    <citation type="submission" date="2016-07" db="EMBL/GenBank/DDBJ databases">
        <title>Complete genome sequence of the Lentzea guizhouensis DHS C013.</title>
        <authorList>
            <person name="Cao C."/>
        </authorList>
    </citation>
    <scope>NUCLEOTIDE SEQUENCE [LARGE SCALE GENOMIC DNA]</scope>
    <source>
        <strain evidence="2 3">DHS C013</strain>
    </source>
</reference>
<organism evidence="2 3">
    <name type="scientific">Lentzea guizhouensis</name>
    <dbReference type="NCBI Taxonomy" id="1586287"/>
    <lineage>
        <taxon>Bacteria</taxon>
        <taxon>Bacillati</taxon>
        <taxon>Actinomycetota</taxon>
        <taxon>Actinomycetes</taxon>
        <taxon>Pseudonocardiales</taxon>
        <taxon>Pseudonocardiaceae</taxon>
        <taxon>Lentzea</taxon>
    </lineage>
</organism>
<name>A0A1B2HJ49_9PSEU</name>
<evidence type="ECO:0000313" key="3">
    <source>
        <dbReference type="Proteomes" id="UP000093053"/>
    </source>
</evidence>
<accession>A0A1B2HJ49</accession>
<dbReference type="RefSeq" id="WP_065916105.1">
    <property type="nucleotide sequence ID" value="NZ_CP016793.1"/>
</dbReference>